<name>A0A6C0CBV4_9ZZZZ</name>
<evidence type="ECO:0000313" key="1">
    <source>
        <dbReference type="EMBL" id="QHT00994.1"/>
    </source>
</evidence>
<proteinExistence type="predicted"/>
<dbReference type="InterPro" id="IPR036770">
    <property type="entry name" value="Ankyrin_rpt-contain_sf"/>
</dbReference>
<dbReference type="EMBL" id="MN739362">
    <property type="protein sequence ID" value="QHT00994.1"/>
    <property type="molecule type" value="Genomic_DNA"/>
</dbReference>
<sequence length="628" mass="73430">MNNTFEQDNTIHFIFEKNFDQRTSDGQDLFDIPFKQILEKTINDPNIHALINKMTYRPLSAITDYLSNIAFLNKFLFKKLKKKIYVQILLNNQDEFAKLIASGREMDKTALRLMIINGRYWHEYFLQDLCSNDMLMYAAEFAKDDIYFYLKNQRNLVPNDQIFYRAVVGGSMPIIKDISETISISDKILETAFQTNNSEVIIHLVNDALTNELRVSQNLISYPIINGNIDLLHELDKLMTFNYHTELYFSALLSGSMKMVMYIEGKFHNIHENYVLDTTKSKREKGFSSILSDEMVYTKNGNNYFSHTLNYAIQSKSLTVIRYIISLGYGVSSSNVITAIKTGDVEIVWLIVEYYGKKLEKYFVYYFSMNSYIHNKFAVAKFLLDNDHIDLSVKKMNITGYRRETTHLNLITQSTQLMTDDNYDSDYLLKYKLFFPPFKGFNLNHLLLVKMRLYLELGRDQEIQNMMNQKWNVMESQHIIDSIYMFGDLNKIKKFSAFVPSAKIIMETLCYNQIGKFCFLLQKGTIDRYLENIYPMITLLQNPILNGVMNKKNIVMPCDLKFWVLSGNYQNIPTCAVDKDNIRELIATEDIEFIKKFDLTELVNEDVINWAIEADLLEIVPYLKSLII</sequence>
<dbReference type="SUPFAM" id="SSF48403">
    <property type="entry name" value="Ankyrin repeat"/>
    <property type="match status" value="1"/>
</dbReference>
<reference evidence="1" key="1">
    <citation type="journal article" date="2020" name="Nature">
        <title>Giant virus diversity and host interactions through global metagenomics.</title>
        <authorList>
            <person name="Schulz F."/>
            <person name="Roux S."/>
            <person name="Paez-Espino D."/>
            <person name="Jungbluth S."/>
            <person name="Walsh D.A."/>
            <person name="Denef V.J."/>
            <person name="McMahon K.D."/>
            <person name="Konstantinidis K.T."/>
            <person name="Eloe-Fadrosh E.A."/>
            <person name="Kyrpides N.C."/>
            <person name="Woyke T."/>
        </authorList>
    </citation>
    <scope>NUCLEOTIDE SEQUENCE</scope>
    <source>
        <strain evidence="1">GVMAG-M-3300020192-26</strain>
    </source>
</reference>
<protein>
    <recommendedName>
        <fullName evidence="2">Ankyrin repeat protein</fullName>
    </recommendedName>
</protein>
<evidence type="ECO:0008006" key="2">
    <source>
        <dbReference type="Google" id="ProtNLM"/>
    </source>
</evidence>
<organism evidence="1">
    <name type="scientific">viral metagenome</name>
    <dbReference type="NCBI Taxonomy" id="1070528"/>
    <lineage>
        <taxon>unclassified sequences</taxon>
        <taxon>metagenomes</taxon>
        <taxon>organismal metagenomes</taxon>
    </lineage>
</organism>
<dbReference type="AlphaFoldDB" id="A0A6C0CBV4"/>
<accession>A0A6C0CBV4</accession>